<comment type="caution">
    <text evidence="1">The sequence shown here is derived from an EMBL/GenBank/DDBJ whole genome shotgun (WGS) entry which is preliminary data.</text>
</comment>
<dbReference type="EMBL" id="BJXA01000060">
    <property type="protein sequence ID" value="GEM41989.1"/>
    <property type="molecule type" value="Genomic_DNA"/>
</dbReference>
<evidence type="ECO:0000313" key="2">
    <source>
        <dbReference type="Proteomes" id="UP000321424"/>
    </source>
</evidence>
<evidence type="ECO:0000313" key="1">
    <source>
        <dbReference type="EMBL" id="GEM41989.1"/>
    </source>
</evidence>
<gene>
    <name evidence="1" type="ORF">NN4_65080</name>
</gene>
<name>A0A511MMZ5_9NOCA</name>
<proteinExistence type="predicted"/>
<dbReference type="Proteomes" id="UP000321424">
    <property type="component" value="Unassembled WGS sequence"/>
</dbReference>
<organism evidence="1 2">
    <name type="scientific">Nocardia ninae NBRC 108245</name>
    <dbReference type="NCBI Taxonomy" id="1210091"/>
    <lineage>
        <taxon>Bacteria</taxon>
        <taxon>Bacillati</taxon>
        <taxon>Actinomycetota</taxon>
        <taxon>Actinomycetes</taxon>
        <taxon>Mycobacteriales</taxon>
        <taxon>Nocardiaceae</taxon>
        <taxon>Nocardia</taxon>
    </lineage>
</organism>
<protein>
    <submittedName>
        <fullName evidence="1">Uncharacterized protein</fullName>
    </submittedName>
</protein>
<sequence length="86" mass="8988">MTPTQVNHGWRATARTAFAVLIGLLSVLPVVLATTGLDTTVYGAQVLAVAAAVTRVLAMPVVNQFIQVWLPWLAAAPGAPTGRHAE</sequence>
<accession>A0A511MMZ5</accession>
<dbReference type="AlphaFoldDB" id="A0A511MMZ5"/>
<keyword evidence="2" id="KW-1185">Reference proteome</keyword>
<dbReference type="OrthoDB" id="4571466at2"/>
<reference evidence="1 2" key="1">
    <citation type="submission" date="2019-07" db="EMBL/GenBank/DDBJ databases">
        <title>Whole genome shotgun sequence of Nocardia ninae NBRC 108245.</title>
        <authorList>
            <person name="Hosoyama A."/>
            <person name="Uohara A."/>
            <person name="Ohji S."/>
            <person name="Ichikawa N."/>
        </authorList>
    </citation>
    <scope>NUCLEOTIDE SEQUENCE [LARGE SCALE GENOMIC DNA]</scope>
    <source>
        <strain evidence="1 2">NBRC 108245</strain>
    </source>
</reference>
<dbReference type="RefSeq" id="WP_147139281.1">
    <property type="nucleotide sequence ID" value="NZ_BJXA01000060.1"/>
</dbReference>